<organism evidence="2 3">
    <name type="scientific">Oryza sativa subsp. japonica</name>
    <name type="common">Rice</name>
    <dbReference type="NCBI Taxonomy" id="39947"/>
    <lineage>
        <taxon>Eukaryota</taxon>
        <taxon>Viridiplantae</taxon>
        <taxon>Streptophyta</taxon>
        <taxon>Embryophyta</taxon>
        <taxon>Tracheophyta</taxon>
        <taxon>Spermatophyta</taxon>
        <taxon>Magnoliopsida</taxon>
        <taxon>Liliopsida</taxon>
        <taxon>Poales</taxon>
        <taxon>Poaceae</taxon>
        <taxon>BOP clade</taxon>
        <taxon>Oryzoideae</taxon>
        <taxon>Oryzeae</taxon>
        <taxon>Oryzinae</taxon>
        <taxon>Oryza</taxon>
        <taxon>Oryza sativa</taxon>
    </lineage>
</organism>
<evidence type="ECO:0000256" key="1">
    <source>
        <dbReference type="SAM" id="MobiDB-lite"/>
    </source>
</evidence>
<evidence type="ECO:0000313" key="2">
    <source>
        <dbReference type="EMBL" id="BAT17022.1"/>
    </source>
</evidence>
<dbReference type="InParanoid" id="A0A0P0Y9S1"/>
<name>A0A0P0Y9S1_ORYSJ</name>
<sequence length="113" mass="11705">MGGGRWRQRGRVSSGSILALCSSLSPKIKLEERRLPAVAASVEGVVAAAPTPLPPSSRSGSSNKDDGFGGDSSLCGFSDLQGHQRACLSLLGFLLIWGRGGALCFAWELGCSI</sequence>
<evidence type="ECO:0000313" key="3">
    <source>
        <dbReference type="Proteomes" id="UP000059680"/>
    </source>
</evidence>
<accession>A0A0P0Y9S1</accession>
<keyword evidence="3" id="KW-1185">Reference proteome</keyword>
<dbReference type="Proteomes" id="UP000059680">
    <property type="component" value="Chromosome 12"/>
</dbReference>
<gene>
    <name evidence="2" type="ordered locus">Os12g0452400</name>
    <name evidence="2" type="ORF">OSNPB_120452400</name>
</gene>
<dbReference type="AlphaFoldDB" id="A0A0P0Y9S1"/>
<dbReference type="PaxDb" id="39947-A0A0P0Y9S1"/>
<reference evidence="3" key="1">
    <citation type="journal article" date="2005" name="Nature">
        <title>The map-based sequence of the rice genome.</title>
        <authorList>
            <consortium name="International rice genome sequencing project (IRGSP)"/>
            <person name="Matsumoto T."/>
            <person name="Wu J."/>
            <person name="Kanamori H."/>
            <person name="Katayose Y."/>
            <person name="Fujisawa M."/>
            <person name="Namiki N."/>
            <person name="Mizuno H."/>
            <person name="Yamamoto K."/>
            <person name="Antonio B.A."/>
            <person name="Baba T."/>
            <person name="Sakata K."/>
            <person name="Nagamura Y."/>
            <person name="Aoki H."/>
            <person name="Arikawa K."/>
            <person name="Arita K."/>
            <person name="Bito T."/>
            <person name="Chiden Y."/>
            <person name="Fujitsuka N."/>
            <person name="Fukunaka R."/>
            <person name="Hamada M."/>
            <person name="Harada C."/>
            <person name="Hayashi A."/>
            <person name="Hijishita S."/>
            <person name="Honda M."/>
            <person name="Hosokawa S."/>
            <person name="Ichikawa Y."/>
            <person name="Idonuma A."/>
            <person name="Iijima M."/>
            <person name="Ikeda M."/>
            <person name="Ikeno M."/>
            <person name="Ito K."/>
            <person name="Ito S."/>
            <person name="Ito T."/>
            <person name="Ito Y."/>
            <person name="Ito Y."/>
            <person name="Iwabuchi A."/>
            <person name="Kamiya K."/>
            <person name="Karasawa W."/>
            <person name="Kurita K."/>
            <person name="Katagiri S."/>
            <person name="Kikuta A."/>
            <person name="Kobayashi H."/>
            <person name="Kobayashi N."/>
            <person name="Machita K."/>
            <person name="Maehara T."/>
            <person name="Masukawa M."/>
            <person name="Mizubayashi T."/>
            <person name="Mukai Y."/>
            <person name="Nagasaki H."/>
            <person name="Nagata Y."/>
            <person name="Naito S."/>
            <person name="Nakashima M."/>
            <person name="Nakama Y."/>
            <person name="Nakamichi Y."/>
            <person name="Nakamura M."/>
            <person name="Meguro A."/>
            <person name="Negishi M."/>
            <person name="Ohta I."/>
            <person name="Ohta T."/>
            <person name="Okamoto M."/>
            <person name="Ono N."/>
            <person name="Saji S."/>
            <person name="Sakaguchi M."/>
            <person name="Sakai K."/>
            <person name="Shibata M."/>
            <person name="Shimokawa T."/>
            <person name="Song J."/>
            <person name="Takazaki Y."/>
            <person name="Terasawa K."/>
            <person name="Tsugane M."/>
            <person name="Tsuji K."/>
            <person name="Ueda S."/>
            <person name="Waki K."/>
            <person name="Yamagata H."/>
            <person name="Yamamoto M."/>
            <person name="Yamamoto S."/>
            <person name="Yamane H."/>
            <person name="Yoshiki S."/>
            <person name="Yoshihara R."/>
            <person name="Yukawa K."/>
            <person name="Zhong H."/>
            <person name="Yano M."/>
            <person name="Yuan Q."/>
            <person name="Ouyang S."/>
            <person name="Liu J."/>
            <person name="Jones K.M."/>
            <person name="Gansberger K."/>
            <person name="Moffat K."/>
            <person name="Hill J."/>
            <person name="Bera J."/>
            <person name="Fadrosh D."/>
            <person name="Jin S."/>
            <person name="Johri S."/>
            <person name="Kim M."/>
            <person name="Overton L."/>
            <person name="Reardon M."/>
            <person name="Tsitrin T."/>
            <person name="Vuong H."/>
            <person name="Weaver B."/>
            <person name="Ciecko A."/>
            <person name="Tallon L."/>
            <person name="Jackson J."/>
            <person name="Pai G."/>
            <person name="Aken S.V."/>
            <person name="Utterback T."/>
            <person name="Reidmuller S."/>
            <person name="Feldblyum T."/>
            <person name="Hsiao J."/>
            <person name="Zismann V."/>
            <person name="Iobst S."/>
            <person name="de Vazeille A.R."/>
            <person name="Buell C.R."/>
            <person name="Ying K."/>
            <person name="Li Y."/>
            <person name="Lu T."/>
            <person name="Huang Y."/>
            <person name="Zhao Q."/>
            <person name="Feng Q."/>
            <person name="Zhang L."/>
            <person name="Zhu J."/>
            <person name="Weng Q."/>
            <person name="Mu J."/>
            <person name="Lu Y."/>
            <person name="Fan D."/>
            <person name="Liu Y."/>
            <person name="Guan J."/>
            <person name="Zhang Y."/>
            <person name="Yu S."/>
            <person name="Liu X."/>
            <person name="Zhang Y."/>
            <person name="Hong G."/>
            <person name="Han B."/>
            <person name="Choisne N."/>
            <person name="Demange N."/>
            <person name="Orjeda G."/>
            <person name="Samain S."/>
            <person name="Cattolico L."/>
            <person name="Pelletier E."/>
            <person name="Couloux A."/>
            <person name="Segurens B."/>
            <person name="Wincker P."/>
            <person name="D'Hont A."/>
            <person name="Scarpelli C."/>
            <person name="Weissenbach J."/>
            <person name="Salanoubat M."/>
            <person name="Quetier F."/>
            <person name="Yu Y."/>
            <person name="Kim H.R."/>
            <person name="Rambo T."/>
            <person name="Currie J."/>
            <person name="Collura K."/>
            <person name="Luo M."/>
            <person name="Yang T."/>
            <person name="Ammiraju J.S.S."/>
            <person name="Engler F."/>
            <person name="Soderlund C."/>
            <person name="Wing R.A."/>
            <person name="Palmer L.E."/>
            <person name="de la Bastide M."/>
            <person name="Spiegel L."/>
            <person name="Nascimento L."/>
            <person name="Zutavern T."/>
            <person name="O'Shaughnessy A."/>
            <person name="Dike S."/>
            <person name="Dedhia N."/>
            <person name="Preston R."/>
            <person name="Balija V."/>
            <person name="McCombie W.R."/>
            <person name="Chow T."/>
            <person name="Chen H."/>
            <person name="Chung M."/>
            <person name="Chen C."/>
            <person name="Shaw J."/>
            <person name="Wu H."/>
            <person name="Hsiao K."/>
            <person name="Chao Y."/>
            <person name="Chu M."/>
            <person name="Cheng C."/>
            <person name="Hour A."/>
            <person name="Lee P."/>
            <person name="Lin S."/>
            <person name="Lin Y."/>
            <person name="Liou J."/>
            <person name="Liu S."/>
            <person name="Hsing Y."/>
            <person name="Raghuvanshi S."/>
            <person name="Mohanty A."/>
            <person name="Bharti A.K."/>
            <person name="Gaur A."/>
            <person name="Gupta V."/>
            <person name="Kumar D."/>
            <person name="Ravi V."/>
            <person name="Vij S."/>
            <person name="Kapur A."/>
            <person name="Khurana P."/>
            <person name="Khurana P."/>
            <person name="Khurana J.P."/>
            <person name="Tyagi A.K."/>
            <person name="Gaikwad K."/>
            <person name="Singh A."/>
            <person name="Dalal V."/>
            <person name="Srivastava S."/>
            <person name="Dixit A."/>
            <person name="Pal A.K."/>
            <person name="Ghazi I.A."/>
            <person name="Yadav M."/>
            <person name="Pandit A."/>
            <person name="Bhargava A."/>
            <person name="Sureshbabu K."/>
            <person name="Batra K."/>
            <person name="Sharma T.R."/>
            <person name="Mohapatra T."/>
            <person name="Singh N.K."/>
            <person name="Messing J."/>
            <person name="Nelson A.B."/>
            <person name="Fuks G."/>
            <person name="Kavchok S."/>
            <person name="Keizer G."/>
            <person name="Linton E."/>
            <person name="Llaca V."/>
            <person name="Song R."/>
            <person name="Tanyolac B."/>
            <person name="Young S."/>
            <person name="Ho-Il K."/>
            <person name="Hahn J.H."/>
            <person name="Sangsakoo G."/>
            <person name="Vanavichit A."/>
            <person name="de Mattos Luiz.A.T."/>
            <person name="Zimmer P.D."/>
            <person name="Malone G."/>
            <person name="Dellagostin O."/>
            <person name="de Oliveira A.C."/>
            <person name="Bevan M."/>
            <person name="Bancroft I."/>
            <person name="Minx P."/>
            <person name="Cordum H."/>
            <person name="Wilson R."/>
            <person name="Cheng Z."/>
            <person name="Jin W."/>
            <person name="Jiang J."/>
            <person name="Leong S.A."/>
            <person name="Iwama H."/>
            <person name="Gojobori T."/>
            <person name="Itoh T."/>
            <person name="Niimura Y."/>
            <person name="Fujii Y."/>
            <person name="Habara T."/>
            <person name="Sakai H."/>
            <person name="Sato Y."/>
            <person name="Wilson G."/>
            <person name="Kumar K."/>
            <person name="McCouch S."/>
            <person name="Juretic N."/>
            <person name="Hoen D."/>
            <person name="Wright S."/>
            <person name="Bruskiewich R."/>
            <person name="Bureau T."/>
            <person name="Miyao A."/>
            <person name="Hirochika H."/>
            <person name="Nishikawa T."/>
            <person name="Kadowaki K."/>
            <person name="Sugiura M."/>
            <person name="Burr B."/>
            <person name="Sasaki T."/>
        </authorList>
    </citation>
    <scope>NUCLEOTIDE SEQUENCE [LARGE SCALE GENOMIC DNA]</scope>
    <source>
        <strain evidence="3">cv. Nipponbare</strain>
    </source>
</reference>
<feature type="region of interest" description="Disordered" evidence="1">
    <location>
        <begin position="48"/>
        <end position="67"/>
    </location>
</feature>
<reference evidence="2 3" key="2">
    <citation type="journal article" date="2013" name="Plant Cell Physiol.">
        <title>Rice Annotation Project Database (RAP-DB): an integrative and interactive database for rice genomics.</title>
        <authorList>
            <person name="Sakai H."/>
            <person name="Lee S.S."/>
            <person name="Tanaka T."/>
            <person name="Numa H."/>
            <person name="Kim J."/>
            <person name="Kawahara Y."/>
            <person name="Wakimoto H."/>
            <person name="Yang C.C."/>
            <person name="Iwamoto M."/>
            <person name="Abe T."/>
            <person name="Yamada Y."/>
            <person name="Muto A."/>
            <person name="Inokuchi H."/>
            <person name="Ikemura T."/>
            <person name="Matsumoto T."/>
            <person name="Sasaki T."/>
            <person name="Itoh T."/>
        </authorList>
    </citation>
    <scope>NUCLEOTIDE SEQUENCE [LARGE SCALE GENOMIC DNA]</scope>
    <source>
        <strain evidence="3">cv. Nipponbare</strain>
    </source>
</reference>
<reference evidence="2 3" key="3">
    <citation type="journal article" date="2013" name="Rice">
        <title>Improvement of the Oryza sativa Nipponbare reference genome using next generation sequence and optical map data.</title>
        <authorList>
            <person name="Kawahara Y."/>
            <person name="de la Bastide M."/>
            <person name="Hamilton J.P."/>
            <person name="Kanamori H."/>
            <person name="McCombie W.R."/>
            <person name="Ouyang S."/>
            <person name="Schwartz D.C."/>
            <person name="Tanaka T."/>
            <person name="Wu J."/>
            <person name="Zhou S."/>
            <person name="Childs K.L."/>
            <person name="Davidson R.M."/>
            <person name="Lin H."/>
            <person name="Quesada-Ocampo L."/>
            <person name="Vaillancourt B."/>
            <person name="Sakai H."/>
            <person name="Lee S.S."/>
            <person name="Kim J."/>
            <person name="Numa H."/>
            <person name="Itoh T."/>
            <person name="Buell C.R."/>
            <person name="Matsumoto T."/>
        </authorList>
    </citation>
    <scope>NUCLEOTIDE SEQUENCE [LARGE SCALE GENOMIC DNA]</scope>
    <source>
        <strain evidence="3">cv. Nipponbare</strain>
    </source>
</reference>
<protein>
    <submittedName>
        <fullName evidence="2">Os12g0452400 protein</fullName>
    </submittedName>
</protein>
<dbReference type="EMBL" id="AP014968">
    <property type="protein sequence ID" value="BAT17022.1"/>
    <property type="molecule type" value="Genomic_DNA"/>
</dbReference>
<proteinExistence type="predicted"/>